<sequence length="250" mass="27967">MQLHSGLPCSAPGIEGQKLSPDTESPSMEMYHSLGLQASGRKVAGSPRVLSLVSSLVERSVEKSERLLELAQRKDTLTIFHGLRAPGLTVCQYIDRIYKCFGCSASCFVIAVIYVDRFLRNTEVLLTSLNVHRLLITSMTIAAKFMDDAFFNNAYYAKVGGVSTSELNRLELKFLFGIDFRLQVSLETFRCWCLMLEKEPAASEGILVPIEWPKQVRPFDKAKEIVRLIPAKAYVASSRPMTPDSVESRH</sequence>
<dbReference type="Proteomes" id="UP001057402">
    <property type="component" value="Chromosome 7"/>
</dbReference>
<evidence type="ECO:0000313" key="1">
    <source>
        <dbReference type="EMBL" id="KAI4340214.1"/>
    </source>
</evidence>
<dbReference type="EMBL" id="CM042886">
    <property type="protein sequence ID" value="KAI4340214.1"/>
    <property type="molecule type" value="Genomic_DNA"/>
</dbReference>
<comment type="caution">
    <text evidence="1">The sequence shown here is derived from an EMBL/GenBank/DDBJ whole genome shotgun (WGS) entry which is preliminary data.</text>
</comment>
<protein>
    <submittedName>
        <fullName evidence="1">Uncharacterized protein</fullName>
    </submittedName>
</protein>
<name>A0ACB9NU70_9MYRT</name>
<accession>A0ACB9NU70</accession>
<keyword evidence="2" id="KW-1185">Reference proteome</keyword>
<organism evidence="1 2">
    <name type="scientific">Melastoma candidum</name>
    <dbReference type="NCBI Taxonomy" id="119954"/>
    <lineage>
        <taxon>Eukaryota</taxon>
        <taxon>Viridiplantae</taxon>
        <taxon>Streptophyta</taxon>
        <taxon>Embryophyta</taxon>
        <taxon>Tracheophyta</taxon>
        <taxon>Spermatophyta</taxon>
        <taxon>Magnoliopsida</taxon>
        <taxon>eudicotyledons</taxon>
        <taxon>Gunneridae</taxon>
        <taxon>Pentapetalae</taxon>
        <taxon>rosids</taxon>
        <taxon>malvids</taxon>
        <taxon>Myrtales</taxon>
        <taxon>Melastomataceae</taxon>
        <taxon>Melastomatoideae</taxon>
        <taxon>Melastomateae</taxon>
        <taxon>Melastoma</taxon>
    </lineage>
</organism>
<reference evidence="2" key="1">
    <citation type="journal article" date="2023" name="Front. Plant Sci.">
        <title>Chromosomal-level genome assembly of Melastoma candidum provides insights into trichome evolution.</title>
        <authorList>
            <person name="Zhong Y."/>
            <person name="Wu W."/>
            <person name="Sun C."/>
            <person name="Zou P."/>
            <person name="Liu Y."/>
            <person name="Dai S."/>
            <person name="Zhou R."/>
        </authorList>
    </citation>
    <scope>NUCLEOTIDE SEQUENCE [LARGE SCALE GENOMIC DNA]</scope>
</reference>
<proteinExistence type="predicted"/>
<evidence type="ECO:0000313" key="2">
    <source>
        <dbReference type="Proteomes" id="UP001057402"/>
    </source>
</evidence>
<gene>
    <name evidence="1" type="ORF">MLD38_025075</name>
</gene>